<dbReference type="Proteomes" id="UP000499080">
    <property type="component" value="Unassembled WGS sequence"/>
</dbReference>
<dbReference type="EMBL" id="BGPR01003812">
    <property type="protein sequence ID" value="GBM92700.1"/>
    <property type="molecule type" value="Genomic_DNA"/>
</dbReference>
<proteinExistence type="predicted"/>
<sequence length="85" mass="10067">MQFFYGRKKAERMTLDADQEGLKMSRNFFNQIKSHPIPILSCKHSSTTVNPLVHLTSETRHLLTWAKLRWTSETRHQAGLWEKLR</sequence>
<dbReference type="AlphaFoldDB" id="A0A4Y2JRQ9"/>
<comment type="caution">
    <text evidence="1">The sequence shown here is derived from an EMBL/GenBank/DDBJ whole genome shotgun (WGS) entry which is preliminary data.</text>
</comment>
<reference evidence="1 2" key="1">
    <citation type="journal article" date="2019" name="Sci. Rep.">
        <title>Orb-weaving spider Araneus ventricosus genome elucidates the spidroin gene catalogue.</title>
        <authorList>
            <person name="Kono N."/>
            <person name="Nakamura H."/>
            <person name="Ohtoshi R."/>
            <person name="Moran D.A.P."/>
            <person name="Shinohara A."/>
            <person name="Yoshida Y."/>
            <person name="Fujiwara M."/>
            <person name="Mori M."/>
            <person name="Tomita M."/>
            <person name="Arakawa K."/>
        </authorList>
    </citation>
    <scope>NUCLEOTIDE SEQUENCE [LARGE SCALE GENOMIC DNA]</scope>
</reference>
<protein>
    <submittedName>
        <fullName evidence="1">Uncharacterized protein</fullName>
    </submittedName>
</protein>
<keyword evidence="2" id="KW-1185">Reference proteome</keyword>
<organism evidence="1 2">
    <name type="scientific">Araneus ventricosus</name>
    <name type="common">Orbweaver spider</name>
    <name type="synonym">Epeira ventricosa</name>
    <dbReference type="NCBI Taxonomy" id="182803"/>
    <lineage>
        <taxon>Eukaryota</taxon>
        <taxon>Metazoa</taxon>
        <taxon>Ecdysozoa</taxon>
        <taxon>Arthropoda</taxon>
        <taxon>Chelicerata</taxon>
        <taxon>Arachnida</taxon>
        <taxon>Araneae</taxon>
        <taxon>Araneomorphae</taxon>
        <taxon>Entelegynae</taxon>
        <taxon>Araneoidea</taxon>
        <taxon>Araneidae</taxon>
        <taxon>Araneus</taxon>
    </lineage>
</organism>
<gene>
    <name evidence="1" type="ORF">AVEN_5887_1</name>
</gene>
<evidence type="ECO:0000313" key="2">
    <source>
        <dbReference type="Proteomes" id="UP000499080"/>
    </source>
</evidence>
<name>A0A4Y2JRQ9_ARAVE</name>
<accession>A0A4Y2JRQ9</accession>
<evidence type="ECO:0000313" key="1">
    <source>
        <dbReference type="EMBL" id="GBM92700.1"/>
    </source>
</evidence>